<keyword evidence="3" id="KW-1185">Reference proteome</keyword>
<comment type="caution">
    <text evidence="2">The sequence shown here is derived from an EMBL/GenBank/DDBJ whole genome shotgun (WGS) entry which is preliminary data.</text>
</comment>
<evidence type="ECO:0000256" key="1">
    <source>
        <dbReference type="SAM" id="SignalP"/>
    </source>
</evidence>
<evidence type="ECO:0000313" key="2">
    <source>
        <dbReference type="EMBL" id="MDG3003731.1"/>
    </source>
</evidence>
<name>A0ABT6F8C0_9BACT</name>
<gene>
    <name evidence="2" type="ORF">PZE19_08115</name>
</gene>
<dbReference type="Proteomes" id="UP001216907">
    <property type="component" value="Unassembled WGS sequence"/>
</dbReference>
<protein>
    <submittedName>
        <fullName evidence="2">Uncharacterized protein</fullName>
    </submittedName>
</protein>
<organism evidence="2 3">
    <name type="scientific">Paludisphaera mucosa</name>
    <dbReference type="NCBI Taxonomy" id="3030827"/>
    <lineage>
        <taxon>Bacteria</taxon>
        <taxon>Pseudomonadati</taxon>
        <taxon>Planctomycetota</taxon>
        <taxon>Planctomycetia</taxon>
        <taxon>Isosphaerales</taxon>
        <taxon>Isosphaeraceae</taxon>
        <taxon>Paludisphaera</taxon>
    </lineage>
</organism>
<dbReference type="EMBL" id="JARRAG010000001">
    <property type="protein sequence ID" value="MDG3003731.1"/>
    <property type="molecule type" value="Genomic_DNA"/>
</dbReference>
<evidence type="ECO:0000313" key="3">
    <source>
        <dbReference type="Proteomes" id="UP001216907"/>
    </source>
</evidence>
<dbReference type="RefSeq" id="WP_277860080.1">
    <property type="nucleotide sequence ID" value="NZ_JARRAG010000001.1"/>
</dbReference>
<dbReference type="Gene3D" id="2.60.120.560">
    <property type="entry name" value="Exo-inulinase, domain 1"/>
    <property type="match status" value="1"/>
</dbReference>
<keyword evidence="1" id="KW-0732">Signal</keyword>
<accession>A0ABT6F8C0</accession>
<reference evidence="2 3" key="1">
    <citation type="submission" date="2023-03" db="EMBL/GenBank/DDBJ databases">
        <title>Paludisphaera mucosa sp. nov. a novel planctomycete from northern fen.</title>
        <authorList>
            <person name="Ivanova A."/>
        </authorList>
    </citation>
    <scope>NUCLEOTIDE SEQUENCE [LARGE SCALE GENOMIC DNA]</scope>
    <source>
        <strain evidence="2 3">Pla2</strain>
    </source>
</reference>
<feature type="chain" id="PRO_5046155116" evidence="1">
    <location>
        <begin position="25"/>
        <end position="238"/>
    </location>
</feature>
<sequence length="238" mass="26515">MRPNRAGMKAFAAAVLCATVLGSAAPDPFDEPPRNLGETLLRDDFERDQATGWAFTDASAWRIAKDPQDGDRVLELFGVSKYEPKVRSPLNIALAEGKEFGAFDLRVKVRSTVKDYGHRDLCLIFGYVDPSHFYYVHMAKEADPHAHSVFLVNGEPRVSIAETRTKGVEWTDGWHEVRLVREPESGLVEFYFDDLQKPIMTAHDKTFANGRIGLGSFDDKGMFDDLVVKPGGAGARRP</sequence>
<proteinExistence type="predicted"/>
<feature type="signal peptide" evidence="1">
    <location>
        <begin position="1"/>
        <end position="24"/>
    </location>
</feature>